<dbReference type="AlphaFoldDB" id="A0A090V6B6"/>
<dbReference type="EMBL" id="BBMZ01000036">
    <property type="protein sequence ID" value="GAL60346.1"/>
    <property type="molecule type" value="Genomic_DNA"/>
</dbReference>
<dbReference type="eggNOG" id="ENOG503337P">
    <property type="taxonomic scope" value="Bacteria"/>
</dbReference>
<evidence type="ECO:0000313" key="1">
    <source>
        <dbReference type="EMBL" id="GAL60346.1"/>
    </source>
</evidence>
<comment type="caution">
    <text evidence="1">The sequence shown here is derived from an EMBL/GenBank/DDBJ whole genome shotgun (WGS) entry which is preliminary data.</text>
</comment>
<dbReference type="Pfam" id="PF13269">
    <property type="entry name" value="DUF4060"/>
    <property type="match status" value="1"/>
</dbReference>
<evidence type="ECO:0008006" key="3">
    <source>
        <dbReference type="Google" id="ProtNLM"/>
    </source>
</evidence>
<dbReference type="Proteomes" id="UP000029462">
    <property type="component" value="Unassembled WGS sequence"/>
</dbReference>
<dbReference type="RefSeq" id="WP_042395659.1">
    <property type="nucleotide sequence ID" value="NZ_BBMZ01000036.1"/>
</dbReference>
<sequence length="80" mass="9030">MRLINRSRKESPLARRACDAALARHVERFGDYASRATSSEYMVLVDGMKMKVEVENRSTSYVATAITGARRLRHLAGRMS</sequence>
<proteinExistence type="predicted"/>
<evidence type="ECO:0000313" key="2">
    <source>
        <dbReference type="Proteomes" id="UP000029462"/>
    </source>
</evidence>
<accession>A0A090V6B6</accession>
<organism evidence="1 2">
    <name type="scientific">Pseudescherichia vulneris NBRC 102420</name>
    <dbReference type="NCBI Taxonomy" id="1115515"/>
    <lineage>
        <taxon>Bacteria</taxon>
        <taxon>Pseudomonadati</taxon>
        <taxon>Pseudomonadota</taxon>
        <taxon>Gammaproteobacteria</taxon>
        <taxon>Enterobacterales</taxon>
        <taxon>Enterobacteriaceae</taxon>
        <taxon>Pseudescherichia</taxon>
    </lineage>
</organism>
<name>A0A090V6B6_PSEVU</name>
<reference evidence="1 2" key="1">
    <citation type="submission" date="2014-09" db="EMBL/GenBank/DDBJ databases">
        <title>Whole genome shotgun sequence of Escherichia vulneris NBRC 102420.</title>
        <authorList>
            <person name="Yoshida Y."/>
            <person name="Hosoyama A."/>
            <person name="Tsuchikane K."/>
            <person name="Ohji S."/>
            <person name="Ichikawa N."/>
            <person name="Kimura A."/>
            <person name="Yamazoe A."/>
            <person name="Ezaki T."/>
            <person name="Fujita N."/>
        </authorList>
    </citation>
    <scope>NUCLEOTIDE SEQUENCE [LARGE SCALE GENOMIC DNA]</scope>
    <source>
        <strain evidence="1 2">NBRC 102420</strain>
    </source>
</reference>
<dbReference type="InterPro" id="IPR025135">
    <property type="entry name" value="DUF4060"/>
</dbReference>
<dbReference type="STRING" id="1115515.EV102420_36_00210"/>
<protein>
    <recommendedName>
        <fullName evidence="3">DUF4060 domain-containing protein</fullName>
    </recommendedName>
</protein>
<keyword evidence="2" id="KW-1185">Reference proteome</keyword>
<gene>
    <name evidence="1" type="ORF">EV102420_36_00210</name>
</gene>
<dbReference type="OrthoDB" id="6507067at2"/>